<proteinExistence type="predicted"/>
<dbReference type="PANTHER" id="PTHR42815">
    <property type="entry name" value="FAD-BINDING, PUTATIVE (AFU_ORTHOLOGUE AFUA_6G07600)-RELATED"/>
    <property type="match status" value="1"/>
</dbReference>
<dbReference type="SUPFAM" id="SSF50475">
    <property type="entry name" value="FMN-binding split barrel"/>
    <property type="match status" value="1"/>
</dbReference>
<feature type="domain" description="Pyridoxamine 5'-phosphate oxidase N-terminal" evidence="1">
    <location>
        <begin position="90"/>
        <end position="206"/>
    </location>
</feature>
<evidence type="ECO:0000313" key="3">
    <source>
        <dbReference type="Proteomes" id="UP000596311"/>
    </source>
</evidence>
<gene>
    <name evidence="2" type="ORF">G9U55_15835</name>
</gene>
<sequence>MTNPAPEAPATGLHHSLARLTRVPDARGLGLGLSEPAAPVAPLVPEAPGTSPLPAGYTELTGVEELDALLGVPHPIVIDKVHDRLDAQDLDLLARASFCSLSTADAEGNCDVSPRGGVPGFTHVVDPGTIALPDRPGNRRGDSLRNILTNPHVGLLYLIPGVMDVLRINGRARILTDAPFFDALVEKNQRPKLALVVEIDEIYRHCPASLRRSGIWSPDTWENAAEGDSPA</sequence>
<dbReference type="InterPro" id="IPR011576">
    <property type="entry name" value="Pyridox_Oxase_N"/>
</dbReference>
<dbReference type="InterPro" id="IPR012349">
    <property type="entry name" value="Split_barrel_FMN-bd"/>
</dbReference>
<keyword evidence="3" id="KW-1185">Reference proteome</keyword>
<dbReference type="EMBL" id="CP049945">
    <property type="protein sequence ID" value="QRF03503.1"/>
    <property type="molecule type" value="Genomic_DNA"/>
</dbReference>
<dbReference type="Proteomes" id="UP000596311">
    <property type="component" value="Chromosome"/>
</dbReference>
<name>A0ABX7EFW7_9ACTN</name>
<evidence type="ECO:0000313" key="2">
    <source>
        <dbReference type="EMBL" id="QRF03503.1"/>
    </source>
</evidence>
<dbReference type="Gene3D" id="2.30.110.10">
    <property type="entry name" value="Electron Transport, Fmn-binding Protein, Chain A"/>
    <property type="match status" value="1"/>
</dbReference>
<dbReference type="PANTHER" id="PTHR42815:SF2">
    <property type="entry name" value="FAD-BINDING, PUTATIVE (AFU_ORTHOLOGUE AFUA_6G07600)-RELATED"/>
    <property type="match status" value="1"/>
</dbReference>
<dbReference type="InterPro" id="IPR024029">
    <property type="entry name" value="Pyridox_Oxase_FMN-dep"/>
</dbReference>
<protein>
    <submittedName>
        <fullName evidence="2">Pyridoxamine 5'-phosphate oxidase family protein</fullName>
    </submittedName>
</protein>
<dbReference type="NCBIfam" id="TIGR04025">
    <property type="entry name" value="PPOX_FMN_DR2398"/>
    <property type="match status" value="1"/>
</dbReference>
<dbReference type="Pfam" id="PF01243">
    <property type="entry name" value="PNPOx_N"/>
    <property type="match status" value="1"/>
</dbReference>
<dbReference type="RefSeq" id="WP_203215031.1">
    <property type="nucleotide sequence ID" value="NZ_CP049945.1"/>
</dbReference>
<accession>A0ABX7EFW7</accession>
<evidence type="ECO:0000259" key="1">
    <source>
        <dbReference type="Pfam" id="PF01243"/>
    </source>
</evidence>
<organism evidence="2 3">
    <name type="scientific">Streptomyces koyangensis</name>
    <dbReference type="NCBI Taxonomy" id="188770"/>
    <lineage>
        <taxon>Bacteria</taxon>
        <taxon>Bacillati</taxon>
        <taxon>Actinomycetota</taxon>
        <taxon>Actinomycetes</taxon>
        <taxon>Kitasatosporales</taxon>
        <taxon>Streptomycetaceae</taxon>
        <taxon>Streptomyces</taxon>
        <taxon>Streptomyces aurantiacus group</taxon>
    </lineage>
</organism>
<reference evidence="2 3" key="1">
    <citation type="submission" date="2020-03" db="EMBL/GenBank/DDBJ databases">
        <title>Genome mining and metabolic profiling illuminate the polycyclic tetramate macrolactams from Streptomyces koyangensis SCSIO 5802.</title>
        <authorList>
            <person name="Ding W."/>
        </authorList>
    </citation>
    <scope>NUCLEOTIDE SEQUENCE [LARGE SCALE GENOMIC DNA]</scope>
    <source>
        <strain evidence="2 3">SCSIO 5802</strain>
    </source>
</reference>